<accession>A0ABS9LZ79</accession>
<name>A0ABS9LZ79_9BRAD</name>
<dbReference type="Proteomes" id="UP001139012">
    <property type="component" value="Unassembled WGS sequence"/>
</dbReference>
<proteinExistence type="predicted"/>
<protein>
    <submittedName>
        <fullName evidence="2">Uncharacterized protein</fullName>
    </submittedName>
</protein>
<comment type="caution">
    <text evidence="2">The sequence shown here is derived from an EMBL/GenBank/DDBJ whole genome shotgun (WGS) entry which is preliminary data.</text>
</comment>
<sequence>MLSALSRKCIERDLRLVLASLFQADVSQLSIRQGLHLRAGFARSFSEPFAQRLCLPYSSSDLTHLLRNAGQFLAFLCQTDVQRRNVRLASALPPISKEDVMSVEGKIKEGAGYIKEEMNEHDKDPKSQRKAQEGRDLRNEGRMEDGKPPKTTKPGTGH</sequence>
<feature type="compositionally biased region" description="Basic and acidic residues" evidence="1">
    <location>
        <begin position="111"/>
        <end position="148"/>
    </location>
</feature>
<gene>
    <name evidence="2" type="ORF">L6637_35775</name>
</gene>
<organism evidence="2 3">
    <name type="scientific">Bradyrhizobium zhengyangense</name>
    <dbReference type="NCBI Taxonomy" id="2911009"/>
    <lineage>
        <taxon>Bacteria</taxon>
        <taxon>Pseudomonadati</taxon>
        <taxon>Pseudomonadota</taxon>
        <taxon>Alphaproteobacteria</taxon>
        <taxon>Hyphomicrobiales</taxon>
        <taxon>Nitrobacteraceae</taxon>
        <taxon>Bradyrhizobium</taxon>
    </lineage>
</organism>
<feature type="region of interest" description="Disordered" evidence="1">
    <location>
        <begin position="111"/>
        <end position="158"/>
    </location>
</feature>
<reference evidence="2" key="1">
    <citation type="submission" date="2022-01" db="EMBL/GenBank/DDBJ databases">
        <title>Genome sequnece data of strain Bradyrhizobium sp. nov.</title>
        <authorList>
            <person name="Zhang J."/>
        </authorList>
    </citation>
    <scope>NUCLEOTIDE SEQUENCE</scope>
    <source>
        <strain evidence="2">WYCCWR 12774</strain>
    </source>
</reference>
<evidence type="ECO:0000313" key="3">
    <source>
        <dbReference type="Proteomes" id="UP001139012"/>
    </source>
</evidence>
<evidence type="ECO:0000256" key="1">
    <source>
        <dbReference type="SAM" id="MobiDB-lite"/>
    </source>
</evidence>
<keyword evidence="3" id="KW-1185">Reference proteome</keyword>
<dbReference type="EMBL" id="JAKLUA010000020">
    <property type="protein sequence ID" value="MCG2672316.1"/>
    <property type="molecule type" value="Genomic_DNA"/>
</dbReference>
<evidence type="ECO:0000313" key="2">
    <source>
        <dbReference type="EMBL" id="MCG2672316.1"/>
    </source>
</evidence>